<dbReference type="Proteomes" id="UP000196485">
    <property type="component" value="Unassembled WGS sequence"/>
</dbReference>
<dbReference type="RefSeq" id="WP_087819341.1">
    <property type="nucleotide sequence ID" value="NZ_FYAH01000001.1"/>
</dbReference>
<name>A0A1Y6KS92_9GAMM</name>
<evidence type="ECO:0000313" key="2">
    <source>
        <dbReference type="EMBL" id="SMY14951.1"/>
    </source>
</evidence>
<accession>A0A1Y6KS92</accession>
<organism evidence="2 3">
    <name type="scientific">Photobacterium aquimaris</name>
    <dbReference type="NCBI Taxonomy" id="512643"/>
    <lineage>
        <taxon>Bacteria</taxon>
        <taxon>Pseudomonadati</taxon>
        <taxon>Pseudomonadota</taxon>
        <taxon>Gammaproteobacteria</taxon>
        <taxon>Vibrionales</taxon>
        <taxon>Vibrionaceae</taxon>
        <taxon>Photobacterium</taxon>
    </lineage>
</organism>
<feature type="transmembrane region" description="Helical" evidence="1">
    <location>
        <begin position="40"/>
        <end position="72"/>
    </location>
</feature>
<keyword evidence="1" id="KW-0472">Membrane</keyword>
<gene>
    <name evidence="2" type="ORF">PAQU9191_00167</name>
</gene>
<sequence length="93" mass="10661">MTQRCPHCQIEIDAPKLNAYEDNFVCPHCAATLSHSQIDIFFYAFCFIALVSLLLITIGHINTFIALVIAAVSYHFCRGKLFESRFRLIRCTF</sequence>
<proteinExistence type="predicted"/>
<keyword evidence="1" id="KW-1133">Transmembrane helix</keyword>
<dbReference type="AlphaFoldDB" id="A0A1Y6KS92"/>
<protein>
    <submittedName>
        <fullName evidence="2">Uncharacterized protein</fullName>
    </submittedName>
</protein>
<evidence type="ECO:0000313" key="3">
    <source>
        <dbReference type="Proteomes" id="UP000196485"/>
    </source>
</evidence>
<dbReference type="EMBL" id="FYAH01000001">
    <property type="protein sequence ID" value="SMY14951.1"/>
    <property type="molecule type" value="Genomic_DNA"/>
</dbReference>
<evidence type="ECO:0000256" key="1">
    <source>
        <dbReference type="SAM" id="Phobius"/>
    </source>
</evidence>
<reference evidence="3" key="1">
    <citation type="submission" date="2017-06" db="EMBL/GenBank/DDBJ databases">
        <authorList>
            <person name="Rodrigo-Torres L."/>
            <person name="Arahal R. D."/>
            <person name="Lucena T."/>
        </authorList>
    </citation>
    <scope>NUCLEOTIDE SEQUENCE [LARGE SCALE GENOMIC DNA]</scope>
    <source>
        <strain evidence="3">type strain: CECT 9192</strain>
    </source>
</reference>
<keyword evidence="3" id="KW-1185">Reference proteome</keyword>
<keyword evidence="1" id="KW-0812">Transmembrane</keyword>